<dbReference type="GO" id="GO:0046873">
    <property type="term" value="F:metal ion transmembrane transporter activity"/>
    <property type="evidence" value="ECO:0007669"/>
    <property type="project" value="InterPro"/>
</dbReference>
<keyword evidence="3 5" id="KW-1133">Transmembrane helix</keyword>
<keyword evidence="2 5" id="KW-0812">Transmembrane</keyword>
<evidence type="ECO:0000313" key="7">
    <source>
        <dbReference type="Proteomes" id="UP000277212"/>
    </source>
</evidence>
<feature type="transmembrane region" description="Helical" evidence="5">
    <location>
        <begin position="328"/>
        <end position="350"/>
    </location>
</feature>
<dbReference type="OrthoDB" id="5207033at2759"/>
<evidence type="ECO:0000256" key="4">
    <source>
        <dbReference type="ARBA" id="ARBA00023136"/>
    </source>
</evidence>
<protein>
    <submittedName>
        <fullName evidence="6">Uncharacterized protein</fullName>
    </submittedName>
</protein>
<evidence type="ECO:0000256" key="1">
    <source>
        <dbReference type="ARBA" id="ARBA00004141"/>
    </source>
</evidence>
<dbReference type="Proteomes" id="UP000277212">
    <property type="component" value="Unassembled WGS sequence"/>
</dbReference>
<dbReference type="STRING" id="2010991.A0A3M2RDE1"/>
<dbReference type="AlphaFoldDB" id="A0A3M2RDE1"/>
<dbReference type="Gene3D" id="1.20.58.340">
    <property type="entry name" value="Magnesium transport protein CorA, transmembrane region"/>
    <property type="match status" value="1"/>
</dbReference>
<feature type="transmembrane region" description="Helical" evidence="5">
    <location>
        <begin position="365"/>
        <end position="384"/>
    </location>
</feature>
<proteinExistence type="predicted"/>
<organism evidence="6 7">
    <name type="scientific">Fusarium kuroshium</name>
    <dbReference type="NCBI Taxonomy" id="2010991"/>
    <lineage>
        <taxon>Eukaryota</taxon>
        <taxon>Fungi</taxon>
        <taxon>Dikarya</taxon>
        <taxon>Ascomycota</taxon>
        <taxon>Pezizomycotina</taxon>
        <taxon>Sordariomycetes</taxon>
        <taxon>Hypocreomycetidae</taxon>
        <taxon>Hypocreales</taxon>
        <taxon>Nectriaceae</taxon>
        <taxon>Fusarium</taxon>
        <taxon>Fusarium solani species complex</taxon>
    </lineage>
</organism>
<dbReference type="InterPro" id="IPR045863">
    <property type="entry name" value="CorA_TM1_TM2"/>
</dbReference>
<dbReference type="EMBL" id="NKUJ01000537">
    <property type="protein sequence ID" value="RMJ03323.1"/>
    <property type="molecule type" value="Genomic_DNA"/>
</dbReference>
<accession>A0A3M2RDE1</accession>
<evidence type="ECO:0000313" key="6">
    <source>
        <dbReference type="EMBL" id="RMJ03323.1"/>
    </source>
</evidence>
<keyword evidence="7" id="KW-1185">Reference proteome</keyword>
<comment type="caution">
    <text evidence="6">The sequence shown here is derived from an EMBL/GenBank/DDBJ whole genome shotgun (WGS) entry which is preliminary data.</text>
</comment>
<evidence type="ECO:0000256" key="2">
    <source>
        <dbReference type="ARBA" id="ARBA00022692"/>
    </source>
</evidence>
<dbReference type="SUPFAM" id="SSF144083">
    <property type="entry name" value="Magnesium transport protein CorA, transmembrane region"/>
    <property type="match status" value="1"/>
</dbReference>
<gene>
    <name evidence="6" type="ORF">CDV36_015150</name>
</gene>
<comment type="subcellular location">
    <subcellularLocation>
        <location evidence="1">Membrane</location>
        <topology evidence="1">Multi-pass membrane protein</topology>
    </subcellularLocation>
</comment>
<evidence type="ECO:0000256" key="3">
    <source>
        <dbReference type="ARBA" id="ARBA00022989"/>
    </source>
</evidence>
<dbReference type="Pfam" id="PF01544">
    <property type="entry name" value="CorA"/>
    <property type="match status" value="1"/>
</dbReference>
<evidence type="ECO:0000256" key="5">
    <source>
        <dbReference type="SAM" id="Phobius"/>
    </source>
</evidence>
<sequence>MPDDSSDCVPLKARVWDKGRNEWREETITTAQLHGSTNLPLLQSDSHLIVIFADADKVRECNSCRTCFTTQFQMPQLWWSTYARKSNGHFGCETFRDTEGAVESVNAWSRYLVKQLHPGDKHSWYKFNTLTRWIASSRQTILLVFESEKQSKLSELIPQGMLDGSHAEPHHDPFWVHVRLLEQLSDLQNNAVWTVRTEIRNVEKKKQRSKPEPNYRSLHDLARHAIHVSETLDVSLKTVKSIVEQHKTLEDEDWPGEQPKKGSFRQVRERLHWYEHTLESLKSRALSNKERLINEIQLSFNLVAQYDSAIAVQIGQATQSDSAAMKTIAFATLTFLPATFISAVFSMSFFNIDDNTGEWTVSNKFWIYWVIAIPVTILTAAGWYSRRIIAPPQRIGEEERRANKLKELKKRLERSRKNDNTFEMAEFV</sequence>
<keyword evidence="4 5" id="KW-0472">Membrane</keyword>
<dbReference type="GO" id="GO:0016020">
    <property type="term" value="C:membrane"/>
    <property type="evidence" value="ECO:0007669"/>
    <property type="project" value="UniProtKB-SubCell"/>
</dbReference>
<dbReference type="InterPro" id="IPR002523">
    <property type="entry name" value="MgTranspt_CorA/ZnTranspt_ZntB"/>
</dbReference>
<name>A0A3M2RDE1_9HYPO</name>
<reference evidence="6 7" key="1">
    <citation type="submission" date="2017-06" db="EMBL/GenBank/DDBJ databases">
        <title>Comparative genomic analysis of Ambrosia Fusariam Clade fungi.</title>
        <authorList>
            <person name="Stajich J.E."/>
            <person name="Carrillo J."/>
            <person name="Kijimoto T."/>
            <person name="Eskalen A."/>
            <person name="O'Donnell K."/>
            <person name="Kasson M."/>
        </authorList>
    </citation>
    <scope>NUCLEOTIDE SEQUENCE [LARGE SCALE GENOMIC DNA]</scope>
    <source>
        <strain evidence="6">UCR3666</strain>
    </source>
</reference>